<dbReference type="InterPro" id="IPR003838">
    <property type="entry name" value="ABC3_permease_C"/>
</dbReference>
<feature type="transmembrane region" description="Helical" evidence="7">
    <location>
        <begin position="95"/>
        <end position="116"/>
    </location>
</feature>
<protein>
    <submittedName>
        <fullName evidence="10">ABC transporter permease</fullName>
    </submittedName>
</protein>
<comment type="subcellular location">
    <subcellularLocation>
        <location evidence="1">Cell membrane</location>
        <topology evidence="1">Multi-pass membrane protein</topology>
    </subcellularLocation>
</comment>
<reference evidence="10" key="1">
    <citation type="submission" date="2023-06" db="EMBL/GenBank/DDBJ databases">
        <title>Genomic of Agaribacillus aureum.</title>
        <authorList>
            <person name="Wang G."/>
        </authorList>
    </citation>
    <scope>NUCLEOTIDE SEQUENCE</scope>
    <source>
        <strain evidence="10">BMA12</strain>
    </source>
</reference>
<keyword evidence="3 7" id="KW-0812">Transmembrane</keyword>
<dbReference type="RefSeq" id="WP_346758735.1">
    <property type="nucleotide sequence ID" value="NZ_JAUJEB010000003.1"/>
</dbReference>
<evidence type="ECO:0000256" key="5">
    <source>
        <dbReference type="ARBA" id="ARBA00023136"/>
    </source>
</evidence>
<dbReference type="InterPro" id="IPR025857">
    <property type="entry name" value="MacB_PCD"/>
</dbReference>
<evidence type="ECO:0000256" key="1">
    <source>
        <dbReference type="ARBA" id="ARBA00004651"/>
    </source>
</evidence>
<feature type="domain" description="MacB-like periplasmic core" evidence="9">
    <location>
        <begin position="511"/>
        <end position="669"/>
    </location>
</feature>
<evidence type="ECO:0000256" key="3">
    <source>
        <dbReference type="ARBA" id="ARBA00022692"/>
    </source>
</evidence>
<evidence type="ECO:0000256" key="2">
    <source>
        <dbReference type="ARBA" id="ARBA00022475"/>
    </source>
</evidence>
<feature type="transmembrane region" description="Helical" evidence="7">
    <location>
        <begin position="456"/>
        <end position="478"/>
    </location>
</feature>
<comment type="caution">
    <text evidence="10">The sequence shown here is derived from an EMBL/GenBank/DDBJ whole genome shotgun (WGS) entry which is preliminary data.</text>
</comment>
<dbReference type="Pfam" id="PF02687">
    <property type="entry name" value="FtsX"/>
    <property type="match status" value="2"/>
</dbReference>
<evidence type="ECO:0000259" key="9">
    <source>
        <dbReference type="Pfam" id="PF12704"/>
    </source>
</evidence>
<evidence type="ECO:0000259" key="8">
    <source>
        <dbReference type="Pfam" id="PF02687"/>
    </source>
</evidence>
<dbReference type="Pfam" id="PF12704">
    <property type="entry name" value="MacB_PCD"/>
    <property type="match status" value="2"/>
</dbReference>
<feature type="transmembrane region" description="Helical" evidence="7">
    <location>
        <begin position="361"/>
        <end position="384"/>
    </location>
</feature>
<feature type="transmembrane region" description="Helical" evidence="7">
    <location>
        <begin position="749"/>
        <end position="770"/>
    </location>
</feature>
<gene>
    <name evidence="10" type="ORF">QQ020_15095</name>
</gene>
<keyword evidence="11" id="KW-1185">Reference proteome</keyword>
<accession>A0ABT8L9D8</accession>
<feature type="transmembrane region" description="Helical" evidence="7">
    <location>
        <begin position="499"/>
        <end position="523"/>
    </location>
</feature>
<evidence type="ECO:0000256" key="6">
    <source>
        <dbReference type="ARBA" id="ARBA00038076"/>
    </source>
</evidence>
<feature type="transmembrane region" description="Helical" evidence="7">
    <location>
        <begin position="833"/>
        <end position="852"/>
    </location>
</feature>
<dbReference type="EMBL" id="JAUJEB010000003">
    <property type="protein sequence ID" value="MDN5213395.1"/>
    <property type="molecule type" value="Genomic_DNA"/>
</dbReference>
<keyword evidence="4 7" id="KW-1133">Transmembrane helix</keyword>
<dbReference type="InterPro" id="IPR047699">
    <property type="entry name" value="Permease_put_prefix"/>
</dbReference>
<dbReference type="InterPro" id="IPR050250">
    <property type="entry name" value="Macrolide_Exporter_MacB"/>
</dbReference>
<evidence type="ECO:0000256" key="7">
    <source>
        <dbReference type="SAM" id="Phobius"/>
    </source>
</evidence>
<evidence type="ECO:0000256" key="4">
    <source>
        <dbReference type="ARBA" id="ARBA00022989"/>
    </source>
</evidence>
<organism evidence="10 11">
    <name type="scientific">Agaribacillus aureus</name>
    <dbReference type="NCBI Taxonomy" id="3051825"/>
    <lineage>
        <taxon>Bacteria</taxon>
        <taxon>Pseudomonadati</taxon>
        <taxon>Bacteroidota</taxon>
        <taxon>Cytophagia</taxon>
        <taxon>Cytophagales</taxon>
        <taxon>Splendidivirgaceae</taxon>
        <taxon>Agaribacillus</taxon>
    </lineage>
</organism>
<name>A0ABT8L9D8_9BACT</name>
<feature type="domain" description="ABC3 transporter permease C-terminal" evidence="8">
    <location>
        <begin position="368"/>
        <end position="479"/>
    </location>
</feature>
<dbReference type="PANTHER" id="PTHR30572:SF4">
    <property type="entry name" value="ABC TRANSPORTER PERMEASE YTRF"/>
    <property type="match status" value="1"/>
</dbReference>
<keyword evidence="5 7" id="KW-0472">Membrane</keyword>
<feature type="domain" description="ABC3 transporter permease C-terminal" evidence="8">
    <location>
        <begin position="750"/>
        <end position="862"/>
    </location>
</feature>
<evidence type="ECO:0000313" key="10">
    <source>
        <dbReference type="EMBL" id="MDN5213395.1"/>
    </source>
</evidence>
<feature type="domain" description="MacB-like periplasmic core" evidence="9">
    <location>
        <begin position="96"/>
        <end position="324"/>
    </location>
</feature>
<dbReference type="Proteomes" id="UP001172083">
    <property type="component" value="Unassembled WGS sequence"/>
</dbReference>
<proteinExistence type="inferred from homology"/>
<dbReference type="NCBIfam" id="NF038404">
    <property type="entry name" value="perm_prefix_2"/>
    <property type="match status" value="1"/>
</dbReference>
<comment type="similarity">
    <text evidence="6">Belongs to the ABC-4 integral membrane protein family.</text>
</comment>
<feature type="transmembrane region" description="Helical" evidence="7">
    <location>
        <begin position="409"/>
        <end position="436"/>
    </location>
</feature>
<keyword evidence="2" id="KW-1003">Cell membrane</keyword>
<evidence type="ECO:0000313" key="11">
    <source>
        <dbReference type="Proteomes" id="UP001172083"/>
    </source>
</evidence>
<feature type="transmembrane region" description="Helical" evidence="7">
    <location>
        <begin position="802"/>
        <end position="821"/>
    </location>
</feature>
<sequence>MRPTPPKFFLRFFRWFCHPDLHTNIEGDLLELYQDRIRQSGRRKADRMFAIDVLLLFRPSLMRSFKTGQKLNYTIMLQHNLLISFRNFKRYKSTFFINLLGLSTGLACVLLIFFWIQDEWRMDKFHEKDKQLYQVMQIYPMGGKNELYDASPAPLARALQEEIPEVVAAISGKSHEIFGGVLIYEDKKGIKATPKYADNGFFDMFSYPLIQGNKGQVLVNKHDAVISREIALKLFDSTEDAIGKTIAWKKKMGDIVDLSESFVITGVFDNLSSQSTEEFDVVFTYDFYDSLSEIPRNWNNDGASTYVVLTSNPDIDDLNAKITDLVASRRNRKNQFLLKQYSSKYLHGNYENGVAVGGRIVYVRMFSAIALLILAIASINFMNLSTARASTRLKEIGIKKTLGSNRKNLIFQFVTESLLISLCALLVAGLIVIAILPQFNLITGKKLGFDFSISAIITMIGIALLTGILSSTYPALYLSGFRPIEVLKGKLNISFGEIWVRKGMVIFQMTMSIVLIAAVFTIYRQMEYIHNKNLGYDRENILTIKNDGDLDQHLESFLSEVRALPQVIRATSAVGSLVGHYNWTSNLDWEGRDKSFVIDVFITNYDFIETFGISMKKGRSFSRDFGSETSKVILNEAAVKGMGFEDPIGKTITFWREKVEIIGVVKDFQCRSLYNQVEPCIFRLFGGEDNYGDLIAIKMRAGQQKEAIAHIATIFDKFNPKVPFEYGFMDDEYQALYESENRTAALSKYFAGLAIIISCLGLLGLTTFTAERRMKEIGVRKILGSSVFGVVRLLSADYTKSVVIAVIISLPICYLMAKKWLDTFVFSIDLKGWHFIWAGLLVLFIAWFTIGIQTVKAARVNPAECLKDE</sequence>
<dbReference type="PANTHER" id="PTHR30572">
    <property type="entry name" value="MEMBRANE COMPONENT OF TRANSPORTER-RELATED"/>
    <property type="match status" value="1"/>
</dbReference>